<proteinExistence type="predicted"/>
<sequence length="644" mass="69771">MFGNVNCFYLYVIVVTVIIITCACEPQTPYLALYGTGDTEHTDVLVRRVHDNLTLVCEVRGDPAARVFVWNYVSDNGTDGGRPLVSEPSGPTIVSRLERGDLQLSDSGHYICSAPPFSSTKYVLVQTKGPHQCARGAFWCGARCVLPAYVCDGRKDCVLAEDEAPPLCAPRPCARGDKLNCSSGRCIPEAACCRPGAALCRQPACCDEHSRFSTLEGYVEVEYPPLFDDRHAPDEYGFIQSTIYTVTACALIFMIAVVLLVSALCKMHMKRAALRGYASAHRDTAHHYAARFPPRYEAARLLEPGAAASPVRGTYASTELPSPESPSTVASEPPEPPPYSGGFGLARLSAIFCSRYRQVPTQCCDVELRPVRGAGGVGGAGGPPRAAPPAYRSPARAEPELYYADPELAPQELNYMAAPLDFFCRRTARRNTIDRVLEQLSAAQRPLTLQLGRFQLSLPRFRRESPRPDTPDVGELAADELRDTYTLNGRTIALLGADLEHFPPRPGRPPPYNEAMRYKYGPPPDYLSRERIDSDESEARSNVEMPPRYEELAAGADRNANVATVAPAAAVATVADVENGNVATGHIAETNALYDADSVNGCTAINDNDLFVSAGAYPETIRSVIDNLPAIDCDVNANDGALSA</sequence>
<keyword evidence="4" id="KW-0472">Membrane</keyword>
<keyword evidence="6" id="KW-1185">Reference proteome</keyword>
<keyword evidence="4" id="KW-1133">Transmembrane helix</keyword>
<evidence type="ECO:0000259" key="5">
    <source>
        <dbReference type="PROSITE" id="PS50835"/>
    </source>
</evidence>
<feature type="domain" description="Ig-like" evidence="5">
    <location>
        <begin position="29"/>
        <end position="114"/>
    </location>
</feature>
<reference evidence="7" key="1">
    <citation type="submission" date="2025-08" db="UniProtKB">
        <authorList>
            <consortium name="RefSeq"/>
        </authorList>
    </citation>
    <scope>IDENTIFICATION</scope>
</reference>
<dbReference type="SUPFAM" id="SSF57424">
    <property type="entry name" value="LDL receptor-like module"/>
    <property type="match status" value="1"/>
</dbReference>
<evidence type="ECO:0000256" key="1">
    <source>
        <dbReference type="ARBA" id="ARBA00023157"/>
    </source>
</evidence>
<dbReference type="SUPFAM" id="SSF48726">
    <property type="entry name" value="Immunoglobulin"/>
    <property type="match status" value="1"/>
</dbReference>
<comment type="caution">
    <text evidence="2">Lacks conserved residue(s) required for the propagation of feature annotation.</text>
</comment>
<feature type="region of interest" description="Disordered" evidence="3">
    <location>
        <begin position="312"/>
        <end position="337"/>
    </location>
</feature>
<dbReference type="SMART" id="SM00192">
    <property type="entry name" value="LDLa"/>
    <property type="match status" value="1"/>
</dbReference>
<evidence type="ECO:0000256" key="3">
    <source>
        <dbReference type="SAM" id="MobiDB-lite"/>
    </source>
</evidence>
<dbReference type="InterPro" id="IPR036055">
    <property type="entry name" value="LDL_receptor-like_sf"/>
</dbReference>
<dbReference type="Proteomes" id="UP001652582">
    <property type="component" value="Chromosome 8"/>
</dbReference>
<organism evidence="6 7">
    <name type="scientific">Bicyclus anynana</name>
    <name type="common">Squinting bush brown butterfly</name>
    <dbReference type="NCBI Taxonomy" id="110368"/>
    <lineage>
        <taxon>Eukaryota</taxon>
        <taxon>Metazoa</taxon>
        <taxon>Ecdysozoa</taxon>
        <taxon>Arthropoda</taxon>
        <taxon>Hexapoda</taxon>
        <taxon>Insecta</taxon>
        <taxon>Pterygota</taxon>
        <taxon>Neoptera</taxon>
        <taxon>Endopterygota</taxon>
        <taxon>Lepidoptera</taxon>
        <taxon>Glossata</taxon>
        <taxon>Ditrysia</taxon>
        <taxon>Papilionoidea</taxon>
        <taxon>Nymphalidae</taxon>
        <taxon>Satyrinae</taxon>
        <taxon>Satyrini</taxon>
        <taxon>Mycalesina</taxon>
        <taxon>Bicyclus</taxon>
    </lineage>
</organism>
<keyword evidence="4" id="KW-0812">Transmembrane</keyword>
<feature type="compositionally biased region" description="Low complexity" evidence="3">
    <location>
        <begin position="317"/>
        <end position="332"/>
    </location>
</feature>
<gene>
    <name evidence="7" type="primary">LOC112049649</name>
</gene>
<name>A0ABM3LJD3_BICAN</name>
<evidence type="ECO:0000256" key="4">
    <source>
        <dbReference type="SAM" id="Phobius"/>
    </source>
</evidence>
<dbReference type="CDD" id="cd00112">
    <property type="entry name" value="LDLa"/>
    <property type="match status" value="1"/>
</dbReference>
<feature type="transmembrane region" description="Helical" evidence="4">
    <location>
        <begin position="243"/>
        <end position="265"/>
    </location>
</feature>
<dbReference type="PROSITE" id="PS50835">
    <property type="entry name" value="IG_LIKE"/>
    <property type="match status" value="1"/>
</dbReference>
<dbReference type="Gene3D" id="4.10.400.10">
    <property type="entry name" value="Low-density Lipoprotein Receptor"/>
    <property type="match status" value="1"/>
</dbReference>
<keyword evidence="1" id="KW-1015">Disulfide bond</keyword>
<dbReference type="RefSeq" id="XP_052739181.1">
    <property type="nucleotide sequence ID" value="XM_052883221.1"/>
</dbReference>
<evidence type="ECO:0000313" key="7">
    <source>
        <dbReference type="RefSeq" id="XP_052739181.1"/>
    </source>
</evidence>
<evidence type="ECO:0000313" key="6">
    <source>
        <dbReference type="Proteomes" id="UP001652582"/>
    </source>
</evidence>
<dbReference type="GeneID" id="112049649"/>
<evidence type="ECO:0000256" key="2">
    <source>
        <dbReference type="PROSITE-ProRule" id="PRU00124"/>
    </source>
</evidence>
<dbReference type="PROSITE" id="PS50068">
    <property type="entry name" value="LDLRA_2"/>
    <property type="match status" value="1"/>
</dbReference>
<dbReference type="InterPro" id="IPR036179">
    <property type="entry name" value="Ig-like_dom_sf"/>
</dbReference>
<accession>A0ABM3LJD3</accession>
<dbReference type="InterPro" id="IPR002172">
    <property type="entry name" value="LDrepeatLR_classA_rpt"/>
</dbReference>
<protein>
    <submittedName>
        <fullName evidence="7">Uncharacterized protein LOC112049649</fullName>
    </submittedName>
</protein>
<dbReference type="InterPro" id="IPR007110">
    <property type="entry name" value="Ig-like_dom"/>
</dbReference>